<dbReference type="PANTHER" id="PTHR30287:SF2">
    <property type="entry name" value="BLL1001 PROTEIN"/>
    <property type="match status" value="1"/>
</dbReference>
<sequence>MILKNIYSSIVYVILSMILAFLCNSIFSLEDNFNTLFSAAFKDTNSADCAEVIPADYYNIKEYDIRKMLNEDTDVSNYQVEDALLLLNTQLIHENQETQLSGAWMIRNFNRDTNLSTTKILEESQEKYEDPIYIPFICKSFFGFKLGDRLAFKHNNKTATYHIAGFTESILFGNRGTIAFELPDKAFKTMNEDFVEKNENSKIILIKTQNLSIHKKLLSLFKNVPYLNYVDRISAAFTINASMKVYKYIMIFFAVINIIVVALIIKYKTQSSIINGYKNIGILKAIGYRSDEISITYVIQYIFLSSLGYITGIILSSKLYNSIFKSITAETGFQWKNNINLIRIICFFIISICTIAILTFLSVIKTRKVSPVKALHGILDDVLHISKISSTKGVLYPNFIIAWKLFCKRKKQNTVLIIIISLSVLAASFCLTLYANIVENKKLGLKQISGMENFSIILQLTDTADIEQSVKKIKDINDVKQVVKAIGPGGSVLFCDDKINARTTVYDDYEKIEKVGLYKGRYPIHENEVVISAALSDMLKKSEGDFITIKNELQENCNIGEYIITGITQGSYTGGIDIALTFDGIRQIDKNAGWQTVYIYTSEEKNIDKVIEDIKQVCGKDITYIDNFQNIFNKQFESVTENISNLIILVLLLSICIISVIIFLVAQTTLLSNTYMFGILKAIGFKTIQIIYQAMASMLPIVIFGSLGGYILSKFFTDIIITLMLNKMGVYKVNFLSPDVYISGFVCLLCIVSSIVSVLTLWKLKNETPISVIKRKE</sequence>
<proteinExistence type="predicted"/>
<keyword evidence="2" id="KW-1003">Cell membrane</keyword>
<feature type="transmembrane region" description="Helical" evidence="6">
    <location>
        <begin position="415"/>
        <end position="437"/>
    </location>
</feature>
<protein>
    <recommendedName>
        <fullName evidence="7">ABC3 transporter permease C-terminal domain-containing protein</fullName>
    </recommendedName>
</protein>
<dbReference type="Proteomes" id="UP000003011">
    <property type="component" value="Unassembled WGS sequence"/>
</dbReference>
<reference evidence="8 9" key="1">
    <citation type="submission" date="2011-08" db="EMBL/GenBank/DDBJ databases">
        <title>The Genome Sequence of Johnsonella ignava ATCC 51276.</title>
        <authorList>
            <consortium name="The Broad Institute Genome Sequencing Platform"/>
            <person name="Earl A."/>
            <person name="Ward D."/>
            <person name="Feldgarden M."/>
            <person name="Gevers D."/>
            <person name="Izard J."/>
            <person name="Blanton J.M."/>
            <person name="Baranova O.V."/>
            <person name="Dewhirst F.E."/>
            <person name="Young S.K."/>
            <person name="Zeng Q."/>
            <person name="Gargeya S."/>
            <person name="Fitzgerald M."/>
            <person name="Haas B."/>
            <person name="Abouelleil A."/>
            <person name="Alvarado L."/>
            <person name="Arachchi H.M."/>
            <person name="Berlin A."/>
            <person name="Brown A."/>
            <person name="Chapman S.B."/>
            <person name="Chen Z."/>
            <person name="Dunbar C."/>
            <person name="Freedman E."/>
            <person name="Gearin G."/>
            <person name="Gellesch M."/>
            <person name="Goldberg J."/>
            <person name="Griggs A."/>
            <person name="Gujja S."/>
            <person name="Heiman D."/>
            <person name="Howarth C."/>
            <person name="Larson L."/>
            <person name="Lui A."/>
            <person name="MacDonald P.J.P."/>
            <person name="Montmayeur A."/>
            <person name="Murphy C."/>
            <person name="Neiman D."/>
            <person name="Pearson M."/>
            <person name="Priest M."/>
            <person name="Roberts A."/>
            <person name="Saif S."/>
            <person name="Shea T."/>
            <person name="Shenoy N."/>
            <person name="Sisk P."/>
            <person name="Stolte C."/>
            <person name="Sykes S."/>
            <person name="Wortman J."/>
            <person name="Nusbaum C."/>
            <person name="Birren B."/>
        </authorList>
    </citation>
    <scope>NUCLEOTIDE SEQUENCE [LARGE SCALE GENOMIC DNA]</scope>
    <source>
        <strain evidence="8 9">ATCC 51276</strain>
    </source>
</reference>
<gene>
    <name evidence="8" type="ORF">HMPREF9333_00969</name>
</gene>
<comment type="subcellular location">
    <subcellularLocation>
        <location evidence="1">Cell membrane</location>
        <topology evidence="1">Multi-pass membrane protein</topology>
    </subcellularLocation>
</comment>
<evidence type="ECO:0000256" key="1">
    <source>
        <dbReference type="ARBA" id="ARBA00004651"/>
    </source>
</evidence>
<feature type="transmembrane region" description="Helical" evidence="6">
    <location>
        <begin position="341"/>
        <end position="364"/>
    </location>
</feature>
<accession>G5GHC9</accession>
<feature type="transmembrane region" description="Helical" evidence="6">
    <location>
        <begin position="298"/>
        <end position="320"/>
    </location>
</feature>
<evidence type="ECO:0000313" key="8">
    <source>
        <dbReference type="EMBL" id="EHI55926.1"/>
    </source>
</evidence>
<keyword evidence="5 6" id="KW-0472">Membrane</keyword>
<evidence type="ECO:0000256" key="3">
    <source>
        <dbReference type="ARBA" id="ARBA00022692"/>
    </source>
</evidence>
<dbReference type="GO" id="GO:0005886">
    <property type="term" value="C:plasma membrane"/>
    <property type="evidence" value="ECO:0007669"/>
    <property type="project" value="UniProtKB-SubCell"/>
</dbReference>
<feature type="domain" description="ABC3 transporter permease C-terminal" evidence="7">
    <location>
        <begin position="649"/>
        <end position="767"/>
    </location>
</feature>
<comment type="caution">
    <text evidence="8">The sequence shown here is derived from an EMBL/GenBank/DDBJ whole genome shotgun (WGS) entry which is preliminary data.</text>
</comment>
<dbReference type="HOGENOM" id="CLU_019968_0_0_9"/>
<dbReference type="EMBL" id="ACZL01000015">
    <property type="protein sequence ID" value="EHI55926.1"/>
    <property type="molecule type" value="Genomic_DNA"/>
</dbReference>
<evidence type="ECO:0000256" key="2">
    <source>
        <dbReference type="ARBA" id="ARBA00022475"/>
    </source>
</evidence>
<dbReference type="eggNOG" id="COG0577">
    <property type="taxonomic scope" value="Bacteria"/>
</dbReference>
<dbReference type="STRING" id="679200.HMPREF9333_00969"/>
<feature type="transmembrane region" description="Helical" evidence="6">
    <location>
        <begin position="245"/>
        <end position="265"/>
    </location>
</feature>
<dbReference type="Pfam" id="PF02687">
    <property type="entry name" value="FtsX"/>
    <property type="match status" value="2"/>
</dbReference>
<dbReference type="InterPro" id="IPR038766">
    <property type="entry name" value="Membrane_comp_ABC_pdt"/>
</dbReference>
<evidence type="ECO:0000259" key="7">
    <source>
        <dbReference type="Pfam" id="PF02687"/>
    </source>
</evidence>
<dbReference type="PANTHER" id="PTHR30287">
    <property type="entry name" value="MEMBRANE COMPONENT OF PREDICTED ABC SUPERFAMILY METABOLITE UPTAKE TRANSPORTER"/>
    <property type="match status" value="1"/>
</dbReference>
<evidence type="ECO:0000313" key="9">
    <source>
        <dbReference type="Proteomes" id="UP000003011"/>
    </source>
</evidence>
<dbReference type="AlphaFoldDB" id="G5GHC9"/>
<feature type="domain" description="ABC3 transporter permease C-terminal" evidence="7">
    <location>
        <begin position="251"/>
        <end position="371"/>
    </location>
</feature>
<feature type="transmembrane region" description="Helical" evidence="6">
    <location>
        <begin position="6"/>
        <end position="27"/>
    </location>
</feature>
<dbReference type="InterPro" id="IPR003838">
    <property type="entry name" value="ABC3_permease_C"/>
</dbReference>
<evidence type="ECO:0000256" key="5">
    <source>
        <dbReference type="ARBA" id="ARBA00023136"/>
    </source>
</evidence>
<keyword evidence="4 6" id="KW-1133">Transmembrane helix</keyword>
<organism evidence="8 9">
    <name type="scientific">Johnsonella ignava ATCC 51276</name>
    <dbReference type="NCBI Taxonomy" id="679200"/>
    <lineage>
        <taxon>Bacteria</taxon>
        <taxon>Bacillati</taxon>
        <taxon>Bacillota</taxon>
        <taxon>Clostridia</taxon>
        <taxon>Lachnospirales</taxon>
        <taxon>Lachnospiraceae</taxon>
        <taxon>Johnsonella</taxon>
    </lineage>
</organism>
<keyword evidence="9" id="KW-1185">Reference proteome</keyword>
<feature type="transmembrane region" description="Helical" evidence="6">
    <location>
        <begin position="741"/>
        <end position="762"/>
    </location>
</feature>
<evidence type="ECO:0000256" key="6">
    <source>
        <dbReference type="SAM" id="Phobius"/>
    </source>
</evidence>
<name>G5GHC9_9FIRM</name>
<feature type="transmembrane region" description="Helical" evidence="6">
    <location>
        <begin position="643"/>
        <end position="666"/>
    </location>
</feature>
<evidence type="ECO:0000256" key="4">
    <source>
        <dbReference type="ARBA" id="ARBA00022989"/>
    </source>
</evidence>
<feature type="transmembrane region" description="Helical" evidence="6">
    <location>
        <begin position="699"/>
        <end position="721"/>
    </location>
</feature>
<keyword evidence="3 6" id="KW-0812">Transmembrane</keyword>